<keyword evidence="4" id="KW-1185">Reference proteome</keyword>
<dbReference type="Proteomes" id="UP000046395">
    <property type="component" value="Unassembled WGS sequence"/>
</dbReference>
<evidence type="ECO:0000313" key="4">
    <source>
        <dbReference type="Proteomes" id="UP000046395"/>
    </source>
</evidence>
<evidence type="ECO:0000313" key="5">
    <source>
        <dbReference type="WBParaSite" id="TMUE_1000003217.1"/>
    </source>
</evidence>
<dbReference type="WBParaSite" id="TMUE_1000003217.1">
    <property type="protein sequence ID" value="TMUE_1000003217.1"/>
    <property type="gene ID" value="WBGene00292722"/>
</dbReference>
<keyword evidence="1" id="KW-0963">Cytoplasm</keyword>
<feature type="region of interest" description="Disordered" evidence="2">
    <location>
        <begin position="168"/>
        <end position="235"/>
    </location>
</feature>
<protein>
    <recommendedName>
        <fullName evidence="1">Major sperm protein</fullName>
    </recommendedName>
</protein>
<dbReference type="AlphaFoldDB" id="A0A5S6Q8D7"/>
<reference evidence="5" key="1">
    <citation type="submission" date="2019-12" db="UniProtKB">
        <authorList>
            <consortium name="WormBaseParasite"/>
        </authorList>
    </citation>
    <scope>IDENTIFICATION</scope>
</reference>
<evidence type="ECO:0000256" key="1">
    <source>
        <dbReference type="RuleBase" id="RU003425"/>
    </source>
</evidence>
<dbReference type="SUPFAM" id="SSF49354">
    <property type="entry name" value="PapD-like"/>
    <property type="match status" value="1"/>
</dbReference>
<accession>A0A5S6Q8D7</accession>
<keyword evidence="1" id="KW-0206">Cytoskeleton</keyword>
<dbReference type="PROSITE" id="PS50202">
    <property type="entry name" value="MSP"/>
    <property type="match status" value="1"/>
</dbReference>
<dbReference type="Pfam" id="PF00635">
    <property type="entry name" value="Motile_Sperm"/>
    <property type="match status" value="1"/>
</dbReference>
<evidence type="ECO:0000259" key="3">
    <source>
        <dbReference type="PROSITE" id="PS50202"/>
    </source>
</evidence>
<sequence>MARSDEYNKEQQLFLLSYVDILPDKIKMHPSSTRVRVALVMVGNATELPMIFRVETTQPTYLKPNPTYGTIEPRGATFIVLYLLKVNHGQFKVRQDKLIVYAALLPQSEDKADPSRFWRKPLGPPKVQAKKVALINYSFDSIKEGKTTPVWARTSPKICILYKDKSEAPTTDSASTSYHAASQQSRTTGKEERMAKDAISKSQTATDDSESNENSQSDKSSASMNNSQKKFNSKQ</sequence>
<dbReference type="Gene3D" id="2.60.40.10">
    <property type="entry name" value="Immunoglobulins"/>
    <property type="match status" value="1"/>
</dbReference>
<proteinExistence type="predicted"/>
<dbReference type="InterPro" id="IPR000535">
    <property type="entry name" value="MSP_dom"/>
</dbReference>
<feature type="compositionally biased region" description="Polar residues" evidence="2">
    <location>
        <begin position="168"/>
        <end position="187"/>
    </location>
</feature>
<feature type="compositionally biased region" description="Low complexity" evidence="2">
    <location>
        <begin position="212"/>
        <end position="223"/>
    </location>
</feature>
<feature type="compositionally biased region" description="Polar residues" evidence="2">
    <location>
        <begin position="224"/>
        <end position="235"/>
    </location>
</feature>
<comment type="function">
    <text evidence="1">Central component in molecular interactions underlying sperm crawling. Forms an extensive filament system that extends from sperm villipoda, along the leading edge of the pseudopod.</text>
</comment>
<organism evidence="4 5">
    <name type="scientific">Trichuris muris</name>
    <name type="common">Mouse whipworm</name>
    <dbReference type="NCBI Taxonomy" id="70415"/>
    <lineage>
        <taxon>Eukaryota</taxon>
        <taxon>Metazoa</taxon>
        <taxon>Ecdysozoa</taxon>
        <taxon>Nematoda</taxon>
        <taxon>Enoplea</taxon>
        <taxon>Dorylaimia</taxon>
        <taxon>Trichinellida</taxon>
        <taxon>Trichuridae</taxon>
        <taxon>Trichuris</taxon>
    </lineage>
</organism>
<dbReference type="InterPro" id="IPR013783">
    <property type="entry name" value="Ig-like_fold"/>
</dbReference>
<name>A0A5S6Q8D7_TRIMR</name>
<feature type="compositionally biased region" description="Basic and acidic residues" evidence="2">
    <location>
        <begin position="188"/>
        <end position="199"/>
    </location>
</feature>
<feature type="domain" description="MSP" evidence="3">
    <location>
        <begin position="18"/>
        <end position="136"/>
    </location>
</feature>
<evidence type="ECO:0000256" key="2">
    <source>
        <dbReference type="SAM" id="MobiDB-lite"/>
    </source>
</evidence>
<dbReference type="InterPro" id="IPR008962">
    <property type="entry name" value="PapD-like_sf"/>
</dbReference>